<gene>
    <name evidence="1" type="ORF">NT2_06_00870</name>
</gene>
<dbReference type="PROSITE" id="PS51257">
    <property type="entry name" value="PROKAR_LIPOPROTEIN"/>
    <property type="match status" value="1"/>
</dbReference>
<proteinExistence type="predicted"/>
<accession>U3A4G6</accession>
<organism evidence="1 2">
    <name type="scientific">Caenibius tardaugens NBRC 16725</name>
    <dbReference type="NCBI Taxonomy" id="1219035"/>
    <lineage>
        <taxon>Bacteria</taxon>
        <taxon>Pseudomonadati</taxon>
        <taxon>Pseudomonadota</taxon>
        <taxon>Alphaproteobacteria</taxon>
        <taxon>Sphingomonadales</taxon>
        <taxon>Erythrobacteraceae</taxon>
        <taxon>Caenibius</taxon>
    </lineage>
</organism>
<dbReference type="EMBL" id="BASZ01000006">
    <property type="protein sequence ID" value="GAD49648.1"/>
    <property type="molecule type" value="Genomic_DNA"/>
</dbReference>
<evidence type="ECO:0000313" key="2">
    <source>
        <dbReference type="Proteomes" id="UP000016568"/>
    </source>
</evidence>
<dbReference type="OrthoDB" id="7472789at2"/>
<reference evidence="1 2" key="1">
    <citation type="submission" date="2013-09" db="EMBL/GenBank/DDBJ databases">
        <title>Whole genome shotgun sequence of Novosphingobium tardaugens NBRC 16725.</title>
        <authorList>
            <person name="Isaki S."/>
            <person name="Hosoyama A."/>
            <person name="Tsuchikane K."/>
            <person name="Katsumata H."/>
            <person name="Ando Y."/>
            <person name="Yamazaki S."/>
            <person name="Fujita N."/>
        </authorList>
    </citation>
    <scope>NUCLEOTIDE SEQUENCE [LARGE SCALE GENOMIC DNA]</scope>
    <source>
        <strain evidence="1 2">NBRC 16725</strain>
    </source>
</reference>
<protein>
    <submittedName>
        <fullName evidence="1">Uncharacterized protein</fullName>
    </submittedName>
</protein>
<keyword evidence="2" id="KW-1185">Reference proteome</keyword>
<comment type="caution">
    <text evidence="1">The sequence shown here is derived from an EMBL/GenBank/DDBJ whole genome shotgun (WGS) entry which is preliminary data.</text>
</comment>
<dbReference type="AlphaFoldDB" id="U3A4G6"/>
<dbReference type="Proteomes" id="UP000016568">
    <property type="component" value="Unassembled WGS sequence"/>
</dbReference>
<evidence type="ECO:0000313" key="1">
    <source>
        <dbReference type="EMBL" id="GAD49648.1"/>
    </source>
</evidence>
<sequence length="84" mass="8707">MREAGATPQAPSGVAPNPVSAAIAVAGCASPLPLAHRSAVAVLTTFEGQAVFRLILSDGRDLKLGHLFRLRKGSRLHAPLRALS</sequence>
<name>U3A4G6_9SPHN</name>
<dbReference type="KEGG" id="ntd:EGO55_18955"/>
<dbReference type="RefSeq" id="WP_021690553.1">
    <property type="nucleotide sequence ID" value="NZ_BASZ01000006.1"/>
</dbReference>